<evidence type="ECO:0000256" key="1">
    <source>
        <dbReference type="SAM" id="SignalP"/>
    </source>
</evidence>
<keyword evidence="3" id="KW-1185">Reference proteome</keyword>
<dbReference type="EMBL" id="JAHUTI010001255">
    <property type="protein sequence ID" value="MED6232794.1"/>
    <property type="molecule type" value="Genomic_DNA"/>
</dbReference>
<protein>
    <submittedName>
        <fullName evidence="2">Uncharacterized protein</fullName>
    </submittedName>
</protein>
<proteinExistence type="predicted"/>
<dbReference type="Proteomes" id="UP001345963">
    <property type="component" value="Unassembled WGS sequence"/>
</dbReference>
<organism evidence="2 3">
    <name type="scientific">Ataeniobius toweri</name>
    <dbReference type="NCBI Taxonomy" id="208326"/>
    <lineage>
        <taxon>Eukaryota</taxon>
        <taxon>Metazoa</taxon>
        <taxon>Chordata</taxon>
        <taxon>Craniata</taxon>
        <taxon>Vertebrata</taxon>
        <taxon>Euteleostomi</taxon>
        <taxon>Actinopterygii</taxon>
        <taxon>Neopterygii</taxon>
        <taxon>Teleostei</taxon>
        <taxon>Neoteleostei</taxon>
        <taxon>Acanthomorphata</taxon>
        <taxon>Ovalentaria</taxon>
        <taxon>Atherinomorphae</taxon>
        <taxon>Cyprinodontiformes</taxon>
        <taxon>Goodeidae</taxon>
        <taxon>Ataeniobius</taxon>
    </lineage>
</organism>
<feature type="chain" id="PRO_5046355142" evidence="1">
    <location>
        <begin position="26"/>
        <end position="213"/>
    </location>
</feature>
<reference evidence="2 3" key="1">
    <citation type="submission" date="2021-07" db="EMBL/GenBank/DDBJ databases">
        <authorList>
            <person name="Palmer J.M."/>
        </authorList>
    </citation>
    <scope>NUCLEOTIDE SEQUENCE [LARGE SCALE GENOMIC DNA]</scope>
    <source>
        <strain evidence="2 3">AT_MEX2019</strain>
        <tissue evidence="2">Muscle</tissue>
    </source>
</reference>
<evidence type="ECO:0000313" key="3">
    <source>
        <dbReference type="Proteomes" id="UP001345963"/>
    </source>
</evidence>
<feature type="signal peptide" evidence="1">
    <location>
        <begin position="1"/>
        <end position="25"/>
    </location>
</feature>
<gene>
    <name evidence="2" type="ORF">ATANTOWER_002494</name>
</gene>
<comment type="caution">
    <text evidence="2">The sequence shown here is derived from an EMBL/GenBank/DDBJ whole genome shotgun (WGS) entry which is preliminary data.</text>
</comment>
<name>A0ABU7A552_9TELE</name>
<sequence length="213" mass="22315">MMLQCVFRSSCICLLLFSFGACAPARKGQIPSQSGSGTGSGSSGGDSFALGTGSSFAVGGAFSGVGAGSYVGSKAGQDAGLSQMIADLLCLSPYGSRPLLQFHWSSPQVPKGMAATRPVFPSSLIVHSDGGYQRARDFCTDSKYTQDIFHHIPKPGTPQTPESGSKKNTFSTSLECEQLWFLLHSEARDEMAAHQRTPPQMGSVVGGHLDLGC</sequence>
<evidence type="ECO:0000313" key="2">
    <source>
        <dbReference type="EMBL" id="MED6232794.1"/>
    </source>
</evidence>
<accession>A0ABU7A552</accession>
<keyword evidence="1" id="KW-0732">Signal</keyword>